<evidence type="ECO:0000313" key="3">
    <source>
        <dbReference type="EMBL" id="QUO41893.1"/>
    </source>
</evidence>
<dbReference type="Proteomes" id="UP000595847">
    <property type="component" value="Chromosome"/>
</dbReference>
<proteinExistence type="predicted"/>
<dbReference type="AlphaFoldDB" id="A0A7T5ELI5"/>
<evidence type="ECO:0008006" key="6">
    <source>
        <dbReference type="Google" id="ProtNLM"/>
    </source>
</evidence>
<feature type="signal peptide" evidence="1">
    <location>
        <begin position="1"/>
        <end position="31"/>
    </location>
</feature>
<evidence type="ECO:0000313" key="5">
    <source>
        <dbReference type="Proteomes" id="UP000677234"/>
    </source>
</evidence>
<dbReference type="EMBL" id="CP073708">
    <property type="protein sequence ID" value="QUO41893.1"/>
    <property type="molecule type" value="Genomic_DNA"/>
</dbReference>
<dbReference type="KEGG" id="bcop:JD108_02150"/>
<reference evidence="2 4" key="1">
    <citation type="submission" date="2020-12" db="EMBL/GenBank/DDBJ databases">
        <title>strain FJAT-54423T represents a novel species of the genus Brevibacillus.</title>
        <authorList>
            <person name="Tang R."/>
        </authorList>
    </citation>
    <scope>NUCLEOTIDE SEQUENCE [LARGE SCALE GENOMIC DNA]</scope>
    <source>
        <strain evidence="2 4">FJAT-54423</strain>
    </source>
</reference>
<keyword evidence="5" id="KW-1185">Reference proteome</keyword>
<gene>
    <name evidence="2" type="ORF">JD108_02150</name>
    <name evidence="3" type="ORF">KDJ56_02150</name>
</gene>
<dbReference type="PROSITE" id="PS51257">
    <property type="entry name" value="PROKAR_LIPOPROTEIN"/>
    <property type="match status" value="1"/>
</dbReference>
<evidence type="ECO:0000313" key="2">
    <source>
        <dbReference type="EMBL" id="QQE74809.1"/>
    </source>
</evidence>
<name>A0A7T5ELI5_9BACL</name>
<keyword evidence="1" id="KW-0732">Signal</keyword>
<reference evidence="3" key="2">
    <citation type="submission" date="2021-04" db="EMBL/GenBank/DDBJ databases">
        <title>Brevibacillus composti FJAT-54423, complete genome.</title>
        <authorList>
            <person name="Tang R."/>
        </authorList>
    </citation>
    <scope>NUCLEOTIDE SEQUENCE</scope>
    <source>
        <strain evidence="3">FJAT-54424</strain>
    </source>
</reference>
<evidence type="ECO:0000256" key="1">
    <source>
        <dbReference type="SAM" id="SignalP"/>
    </source>
</evidence>
<dbReference type="Proteomes" id="UP000677234">
    <property type="component" value="Chromosome"/>
</dbReference>
<dbReference type="EMBL" id="CP066308">
    <property type="protein sequence ID" value="QQE74809.1"/>
    <property type="molecule type" value="Genomic_DNA"/>
</dbReference>
<evidence type="ECO:0000313" key="4">
    <source>
        <dbReference type="Proteomes" id="UP000595847"/>
    </source>
</evidence>
<dbReference type="RefSeq" id="WP_198828378.1">
    <property type="nucleotide sequence ID" value="NZ_CP066308.1"/>
</dbReference>
<protein>
    <recommendedName>
        <fullName evidence="6">VCBS repeat-containing protein</fullName>
    </recommendedName>
</protein>
<sequence length="320" mass="35695">MNAWRRSMRTAVWGAVITAACTWAGITPVSAQQPMQKPATVERILPEQTILFSIQFMDGFRAKVTDNKTRKTTWIHLEPNKEEYLRRGIYDAEGKLKRQINGYAETLVELIPYAAPDGSIRYVGRQRLWGIDGDDLIAQATSIWTVNEQKAQFQHLAVTQGDPDDMPSPDVWINEGFSMDKDISFVLDTKYADVTGDGVKDNILLIGHKPGEQLGIPAENLRIVVREGKWKQQTHFPVGVMDEGFLPKLSIRHINQDGVKDILVTIPTDSGRVYSAISWKDNRPVALIDQAELNNIGQYRVSVDAQGVGTAVQAAIPAQN</sequence>
<organism evidence="2 4">
    <name type="scientific">Brevibacillus composti</name>
    <dbReference type="NCBI Taxonomy" id="2796470"/>
    <lineage>
        <taxon>Bacteria</taxon>
        <taxon>Bacillati</taxon>
        <taxon>Bacillota</taxon>
        <taxon>Bacilli</taxon>
        <taxon>Bacillales</taxon>
        <taxon>Paenibacillaceae</taxon>
        <taxon>Brevibacillus</taxon>
    </lineage>
</organism>
<accession>A0A7T5ELI5</accession>
<feature type="chain" id="PRO_5032943523" description="VCBS repeat-containing protein" evidence="1">
    <location>
        <begin position="32"/>
        <end position="320"/>
    </location>
</feature>